<dbReference type="InterPro" id="IPR006336">
    <property type="entry name" value="GCS2"/>
</dbReference>
<name>A0ABW1GKC3_9ACTN</name>
<feature type="compositionally biased region" description="Basic residues" evidence="2">
    <location>
        <begin position="164"/>
        <end position="173"/>
    </location>
</feature>
<organism evidence="3 4">
    <name type="scientific">Streptomyces pulveraceus</name>
    <dbReference type="NCBI Taxonomy" id="68258"/>
    <lineage>
        <taxon>Bacteria</taxon>
        <taxon>Bacillati</taxon>
        <taxon>Actinomycetota</taxon>
        <taxon>Actinomycetes</taxon>
        <taxon>Kitasatosporales</taxon>
        <taxon>Streptomycetaceae</taxon>
        <taxon>Streptomyces</taxon>
    </lineage>
</organism>
<comment type="catalytic activity">
    <reaction evidence="1">
        <text>L-cysteine + L-glutamate + ATP = gamma-L-glutamyl-L-cysteine + ADP + phosphate + H(+)</text>
        <dbReference type="Rhea" id="RHEA:13285"/>
        <dbReference type="ChEBI" id="CHEBI:15378"/>
        <dbReference type="ChEBI" id="CHEBI:29985"/>
        <dbReference type="ChEBI" id="CHEBI:30616"/>
        <dbReference type="ChEBI" id="CHEBI:35235"/>
        <dbReference type="ChEBI" id="CHEBI:43474"/>
        <dbReference type="ChEBI" id="CHEBI:58173"/>
        <dbReference type="ChEBI" id="CHEBI:456216"/>
        <dbReference type="EC" id="6.3.2.2"/>
    </reaction>
</comment>
<comment type="caution">
    <text evidence="3">The sequence shown here is derived from an EMBL/GenBank/DDBJ whole genome shotgun (WGS) entry which is preliminary data.</text>
</comment>
<protein>
    <submittedName>
        <fullName evidence="3">Glutamate-cysteine ligase family protein</fullName>
    </submittedName>
</protein>
<dbReference type="RefSeq" id="WP_386420341.1">
    <property type="nucleotide sequence ID" value="NZ_BAAATU010000019.1"/>
</dbReference>
<dbReference type="InterPro" id="IPR014746">
    <property type="entry name" value="Gln_synth/guanido_kin_cat_dom"/>
</dbReference>
<sequence>MVTKTLPCGSRCRSPTSRAVWSSCATTGAQSTCGRPGPERAVPVSNPLRRRSPRPIALSANSPFFCGRDTGVREPVPHDVAAVAGLRAPPRFSSHDAYERLLTALVDRGDPAGPSRALPGHPALVAPPDHRGTGGRRSRDGREERPGGRAGAGADGHRPAGRGAGRHRPRALRRTAGCLPARDGLRGEAVDACTGRRHRPTACWRRCCATSAPPGRRPATG</sequence>
<dbReference type="Proteomes" id="UP001596200">
    <property type="component" value="Unassembled WGS sequence"/>
</dbReference>
<evidence type="ECO:0000256" key="1">
    <source>
        <dbReference type="ARBA" id="ARBA00048819"/>
    </source>
</evidence>
<feature type="region of interest" description="Disordered" evidence="2">
    <location>
        <begin position="110"/>
        <end position="177"/>
    </location>
</feature>
<keyword evidence="4" id="KW-1185">Reference proteome</keyword>
<accession>A0ABW1GKC3</accession>
<dbReference type="GO" id="GO:0016874">
    <property type="term" value="F:ligase activity"/>
    <property type="evidence" value="ECO:0007669"/>
    <property type="project" value="UniProtKB-KW"/>
</dbReference>
<feature type="compositionally biased region" description="Basic and acidic residues" evidence="2">
    <location>
        <begin position="128"/>
        <end position="147"/>
    </location>
</feature>
<reference evidence="4" key="1">
    <citation type="journal article" date="2019" name="Int. J. Syst. Evol. Microbiol.">
        <title>The Global Catalogue of Microorganisms (GCM) 10K type strain sequencing project: providing services to taxonomists for standard genome sequencing and annotation.</title>
        <authorList>
            <consortium name="The Broad Institute Genomics Platform"/>
            <consortium name="The Broad Institute Genome Sequencing Center for Infectious Disease"/>
            <person name="Wu L."/>
            <person name="Ma J."/>
        </authorList>
    </citation>
    <scope>NUCLEOTIDE SEQUENCE [LARGE SCALE GENOMIC DNA]</scope>
    <source>
        <strain evidence="4">JCM 4147</strain>
    </source>
</reference>
<dbReference type="SUPFAM" id="SSF55931">
    <property type="entry name" value="Glutamine synthetase/guanido kinase"/>
    <property type="match status" value="1"/>
</dbReference>
<gene>
    <name evidence="3" type="ORF">ACFP1B_17745</name>
</gene>
<dbReference type="Gene3D" id="3.30.590.20">
    <property type="match status" value="1"/>
</dbReference>
<keyword evidence="3" id="KW-0436">Ligase</keyword>
<feature type="region of interest" description="Disordered" evidence="2">
    <location>
        <begin position="27"/>
        <end position="58"/>
    </location>
</feature>
<evidence type="ECO:0000256" key="2">
    <source>
        <dbReference type="SAM" id="MobiDB-lite"/>
    </source>
</evidence>
<evidence type="ECO:0000313" key="3">
    <source>
        <dbReference type="EMBL" id="MFC5915249.1"/>
    </source>
</evidence>
<proteinExistence type="predicted"/>
<evidence type="ECO:0000313" key="4">
    <source>
        <dbReference type="Proteomes" id="UP001596200"/>
    </source>
</evidence>
<dbReference type="EMBL" id="JBHSPU010000016">
    <property type="protein sequence ID" value="MFC5915249.1"/>
    <property type="molecule type" value="Genomic_DNA"/>
</dbReference>
<dbReference type="Pfam" id="PF04107">
    <property type="entry name" value="GCS2"/>
    <property type="match status" value="1"/>
</dbReference>